<accession>A0ABV2QKG0</accession>
<evidence type="ECO:0000256" key="1">
    <source>
        <dbReference type="ARBA" id="ARBA00023125"/>
    </source>
</evidence>
<dbReference type="SUPFAM" id="SSF46894">
    <property type="entry name" value="C-terminal effector domain of the bipartite response regulators"/>
    <property type="match status" value="1"/>
</dbReference>
<dbReference type="InterPro" id="IPR036388">
    <property type="entry name" value="WH-like_DNA-bd_sf"/>
</dbReference>
<organism evidence="4 5">
    <name type="scientific">Conyzicola nivalis</name>
    <dbReference type="NCBI Taxonomy" id="1477021"/>
    <lineage>
        <taxon>Bacteria</taxon>
        <taxon>Bacillati</taxon>
        <taxon>Actinomycetota</taxon>
        <taxon>Actinomycetes</taxon>
        <taxon>Micrococcales</taxon>
        <taxon>Microbacteriaceae</taxon>
        <taxon>Conyzicola</taxon>
    </lineage>
</organism>
<comment type="caution">
    <text evidence="4">The sequence shown here is derived from an EMBL/GenBank/DDBJ whole genome shotgun (WGS) entry which is preliminary data.</text>
</comment>
<proteinExistence type="predicted"/>
<dbReference type="Pfam" id="PF00072">
    <property type="entry name" value="Response_reg"/>
    <property type="match status" value="1"/>
</dbReference>
<dbReference type="InterPro" id="IPR011006">
    <property type="entry name" value="CheY-like_superfamily"/>
</dbReference>
<dbReference type="InterPro" id="IPR039420">
    <property type="entry name" value="WalR-like"/>
</dbReference>
<dbReference type="InterPro" id="IPR001789">
    <property type="entry name" value="Sig_transdc_resp-reg_receiver"/>
</dbReference>
<dbReference type="Gene3D" id="3.40.50.2300">
    <property type="match status" value="1"/>
</dbReference>
<evidence type="ECO:0000313" key="4">
    <source>
        <dbReference type="EMBL" id="MET4581524.1"/>
    </source>
</evidence>
<dbReference type="PANTHER" id="PTHR48111">
    <property type="entry name" value="REGULATOR OF RPOS"/>
    <property type="match status" value="1"/>
</dbReference>
<dbReference type="PANTHER" id="PTHR48111:SF28">
    <property type="entry name" value="TRANSCRIPTIONAL REGULATORY PROTEIN TCRX-RELATED"/>
    <property type="match status" value="1"/>
</dbReference>
<keyword evidence="2" id="KW-0597">Phosphoprotein</keyword>
<name>A0ABV2QKG0_9MICO</name>
<protein>
    <submittedName>
        <fullName evidence="4">Two-component system OmpR family response regulator</fullName>
    </submittedName>
</protein>
<evidence type="ECO:0000259" key="3">
    <source>
        <dbReference type="PROSITE" id="PS50110"/>
    </source>
</evidence>
<feature type="domain" description="Response regulatory" evidence="3">
    <location>
        <begin position="23"/>
        <end position="137"/>
    </location>
</feature>
<feature type="modified residue" description="4-aspartylphosphate" evidence="2">
    <location>
        <position position="72"/>
    </location>
</feature>
<dbReference type="Gene3D" id="1.10.10.10">
    <property type="entry name" value="Winged helix-like DNA-binding domain superfamily/Winged helix DNA-binding domain"/>
    <property type="match status" value="1"/>
</dbReference>
<evidence type="ECO:0000313" key="5">
    <source>
        <dbReference type="Proteomes" id="UP001549257"/>
    </source>
</evidence>
<dbReference type="RefSeq" id="WP_354023692.1">
    <property type="nucleotide sequence ID" value="NZ_JBEPSJ010000001.1"/>
</dbReference>
<dbReference type="SMART" id="SM00448">
    <property type="entry name" value="REC"/>
    <property type="match status" value="1"/>
</dbReference>
<dbReference type="Proteomes" id="UP001549257">
    <property type="component" value="Unassembled WGS sequence"/>
</dbReference>
<dbReference type="InterPro" id="IPR016032">
    <property type="entry name" value="Sig_transdc_resp-reg_C-effctor"/>
</dbReference>
<keyword evidence="5" id="KW-1185">Reference proteome</keyword>
<dbReference type="PROSITE" id="PS50110">
    <property type="entry name" value="RESPONSE_REGULATORY"/>
    <property type="match status" value="1"/>
</dbReference>
<dbReference type="EMBL" id="JBEPSJ010000001">
    <property type="protein sequence ID" value="MET4581524.1"/>
    <property type="molecule type" value="Genomic_DNA"/>
</dbReference>
<dbReference type="SUPFAM" id="SSF52172">
    <property type="entry name" value="CheY-like"/>
    <property type="match status" value="1"/>
</dbReference>
<keyword evidence="1" id="KW-0238">DNA-binding</keyword>
<gene>
    <name evidence="4" type="ORF">ABIE21_001014</name>
</gene>
<reference evidence="4 5" key="1">
    <citation type="submission" date="2024-06" db="EMBL/GenBank/DDBJ databases">
        <title>Sorghum-associated microbial communities from plants grown in Nebraska, USA.</title>
        <authorList>
            <person name="Schachtman D."/>
        </authorList>
    </citation>
    <scope>NUCLEOTIDE SEQUENCE [LARGE SCALE GENOMIC DNA]</scope>
    <source>
        <strain evidence="4 5">2857</strain>
    </source>
</reference>
<evidence type="ECO:0000256" key="2">
    <source>
        <dbReference type="PROSITE-ProRule" id="PRU00169"/>
    </source>
</evidence>
<sequence>MTGPDTGVIDRLDRAAPSRRKNRVLVVDEEEALTDLLTLALTFEGWHVETLATGVDAVRVAHRFAPDAILLDMTLPDISGVAVVSQLRDSGIDAPVIFLTGRSTLDDRLAAFAAGGDDYMTKPFGLEEVTARLRSVFRRAGLADTSLLFADLVLDTGTGQAWRNGDPLILSRLETALLRILIERRGDPVDGTGVIRSLGLAGHTVTETAAARAAHRLSEIVDHDAEPLVRSSNGSLWVEAPVAHE</sequence>